<keyword evidence="1" id="KW-0812">Transmembrane</keyword>
<dbReference type="Proteomes" id="UP000235025">
    <property type="component" value="Unassembled WGS sequence"/>
</dbReference>
<keyword evidence="1" id="KW-1133">Transmembrane helix</keyword>
<organism evidence="2 3">
    <name type="scientific">Fischerella thermalis CCMEE 5268</name>
    <dbReference type="NCBI Taxonomy" id="2019662"/>
    <lineage>
        <taxon>Bacteria</taxon>
        <taxon>Bacillati</taxon>
        <taxon>Cyanobacteriota</taxon>
        <taxon>Cyanophyceae</taxon>
        <taxon>Nostocales</taxon>
        <taxon>Hapalosiphonaceae</taxon>
        <taxon>Fischerella</taxon>
    </lineage>
</organism>
<sequence length="499" mass="56226">MLMKSTKNEKLNKVSLEAIIWIQFLILIVLLLFRFLYESFVFQPDSLIYPFCCLFGVLTIWVFWSWSTLTKSLFNPYLLFFLSAILFNGGNALLEIFHVNEDGIIGGLKESTYYYYYSSKNILETLLLVLIGLAAFHLGGLISLATFTVKSLKDKNFTKTRLLSKNTYKLGLRLFFISLFPAIFVLRNSISVVLSSGYNSLYHQETGTGLSVVPSILADFLVPASLFILAGSKEKPRGRLLAAIVIFIYAITRFFLGQRNQAVMPLISFAWLWHKWINPIPKLFLLSTGSLITFIILPLIAITRNTAGQDRLSINFLLESFSSIDNPVIASISEMGGSMYTVAYTLQLVPSERDFQMGTDYFYALFTIIPNIFGKRHPTIARGLAEHWLTEQVDPYFASSGGSYGFSFIAEAYLNFGWFGAPIALGVIGFLFTKLTLWAVKSSNPAKMAMVASFVSFFLFYPRAESALVVRGLVWYSLIPYLSVYVLNRSSSKEIAKLD</sequence>
<dbReference type="EMBL" id="NMQA01000160">
    <property type="protein sequence ID" value="PLZ97799.1"/>
    <property type="molecule type" value="Genomic_DNA"/>
</dbReference>
<feature type="transmembrane region" description="Helical" evidence="1">
    <location>
        <begin position="14"/>
        <end position="35"/>
    </location>
</feature>
<accession>A0A2N6KFB9</accession>
<keyword evidence="1" id="KW-0472">Membrane</keyword>
<protein>
    <submittedName>
        <fullName evidence="2">Oligosaccharide repeat unit polymerase</fullName>
    </submittedName>
</protein>
<dbReference type="Pfam" id="PF14296">
    <property type="entry name" value="O-ag_pol_Wzy"/>
    <property type="match status" value="1"/>
</dbReference>
<feature type="transmembrane region" description="Helical" evidence="1">
    <location>
        <begin position="210"/>
        <end position="231"/>
    </location>
</feature>
<feature type="transmembrane region" description="Helical" evidence="1">
    <location>
        <begin position="412"/>
        <end position="432"/>
    </location>
</feature>
<reference evidence="2 3" key="1">
    <citation type="submission" date="2017-07" db="EMBL/GenBank/DDBJ databases">
        <title>Genomes of Fischerella (Mastigocladus) sp. strains.</title>
        <authorList>
            <person name="Miller S.R."/>
        </authorList>
    </citation>
    <scope>NUCLEOTIDE SEQUENCE [LARGE SCALE GENOMIC DNA]</scope>
    <source>
        <strain evidence="2 3">CCMEE 5268</strain>
    </source>
</reference>
<feature type="transmembrane region" description="Helical" evidence="1">
    <location>
        <begin position="126"/>
        <end position="149"/>
    </location>
</feature>
<dbReference type="AlphaFoldDB" id="A0A2N6KFB9"/>
<gene>
    <name evidence="2" type="ORF">CEN50_13720</name>
</gene>
<feature type="transmembrane region" description="Helical" evidence="1">
    <location>
        <begin position="468"/>
        <end position="487"/>
    </location>
</feature>
<evidence type="ECO:0000256" key="1">
    <source>
        <dbReference type="SAM" id="Phobius"/>
    </source>
</evidence>
<feature type="transmembrane region" description="Helical" evidence="1">
    <location>
        <begin position="238"/>
        <end position="256"/>
    </location>
</feature>
<feature type="transmembrane region" description="Helical" evidence="1">
    <location>
        <begin position="47"/>
        <end position="66"/>
    </location>
</feature>
<proteinExistence type="predicted"/>
<comment type="caution">
    <text evidence="2">The sequence shown here is derived from an EMBL/GenBank/DDBJ whole genome shotgun (WGS) entry which is preliminary data.</text>
</comment>
<evidence type="ECO:0000313" key="3">
    <source>
        <dbReference type="Proteomes" id="UP000235025"/>
    </source>
</evidence>
<feature type="transmembrane region" description="Helical" evidence="1">
    <location>
        <begin position="78"/>
        <end position="99"/>
    </location>
</feature>
<name>A0A2N6KFB9_9CYAN</name>
<dbReference type="InterPro" id="IPR029468">
    <property type="entry name" value="O-ag_pol_Wzy"/>
</dbReference>
<dbReference type="NCBIfam" id="TIGR04370">
    <property type="entry name" value="glyco_rpt_poly"/>
    <property type="match status" value="1"/>
</dbReference>
<evidence type="ECO:0000313" key="2">
    <source>
        <dbReference type="EMBL" id="PLZ97799.1"/>
    </source>
</evidence>
<feature type="transmembrane region" description="Helical" evidence="1">
    <location>
        <begin position="170"/>
        <end position="190"/>
    </location>
</feature>
<feature type="transmembrane region" description="Helical" evidence="1">
    <location>
        <begin position="283"/>
        <end position="302"/>
    </location>
</feature>